<dbReference type="Gene3D" id="3.50.50.60">
    <property type="entry name" value="FAD/NAD(P)-binding domain"/>
    <property type="match status" value="2"/>
</dbReference>
<evidence type="ECO:0000256" key="1">
    <source>
        <dbReference type="ARBA" id="ARBA00007532"/>
    </source>
</evidence>
<dbReference type="SUPFAM" id="SSF51905">
    <property type="entry name" value="FAD/NAD(P)-binding domain"/>
    <property type="match status" value="1"/>
</dbReference>
<dbReference type="InterPro" id="IPR004099">
    <property type="entry name" value="Pyr_nucl-diS_OxRdtase_dimer"/>
</dbReference>
<dbReference type="KEGG" id="jda:BW727_100722"/>
<evidence type="ECO:0000256" key="3">
    <source>
        <dbReference type="ARBA" id="ARBA00022827"/>
    </source>
</evidence>
<feature type="disulfide bond" description="Redox-active" evidence="5">
    <location>
        <begin position="42"/>
        <end position="47"/>
    </location>
</feature>
<comment type="cofactor">
    <cofactor evidence="4">
        <name>FAD</name>
        <dbReference type="ChEBI" id="CHEBI:57692"/>
    </cofactor>
    <text evidence="4">Binds 1 FAD per subunit.</text>
</comment>
<feature type="binding site" evidence="4">
    <location>
        <position position="51"/>
    </location>
    <ligand>
        <name>FAD</name>
        <dbReference type="ChEBI" id="CHEBI:57692"/>
    </ligand>
</feature>
<dbReference type="PANTHER" id="PTHR43014">
    <property type="entry name" value="MERCURIC REDUCTASE"/>
    <property type="match status" value="1"/>
</dbReference>
<evidence type="ECO:0000259" key="7">
    <source>
        <dbReference type="Pfam" id="PF07992"/>
    </source>
</evidence>
<dbReference type="RefSeq" id="WP_062470419.1">
    <property type="nucleotide sequence ID" value="NZ_BBYN01000020.1"/>
</dbReference>
<dbReference type="InterPro" id="IPR023753">
    <property type="entry name" value="FAD/NAD-binding_dom"/>
</dbReference>
<dbReference type="PIRSF" id="PIRSF000350">
    <property type="entry name" value="Mercury_reductase_MerA"/>
    <property type="match status" value="1"/>
</dbReference>
<dbReference type="EC" id="1.8.1.16" evidence="8"/>
<comment type="similarity">
    <text evidence="1">Belongs to the class-I pyridine nucleotide-disulfide oxidoreductase family.</text>
</comment>
<evidence type="ECO:0000256" key="5">
    <source>
        <dbReference type="PIRSR" id="PIRSR000350-4"/>
    </source>
</evidence>
<keyword evidence="4" id="KW-0547">Nucleotide-binding</keyword>
<dbReference type="Gene3D" id="3.30.390.30">
    <property type="match status" value="1"/>
</dbReference>
<dbReference type="SUPFAM" id="SSF55424">
    <property type="entry name" value="FAD/NAD-linked reductases, dimerisation (C-terminal) domain"/>
    <property type="match status" value="1"/>
</dbReference>
<feature type="binding site" evidence="4">
    <location>
        <position position="299"/>
    </location>
    <ligand>
        <name>FAD</name>
        <dbReference type="ChEBI" id="CHEBI:57692"/>
    </ligand>
</feature>
<dbReference type="InterPro" id="IPR036188">
    <property type="entry name" value="FAD/NAD-bd_sf"/>
</dbReference>
<protein>
    <submittedName>
        <fullName evidence="8">Glutathione amide reductase</fullName>
        <ecNumber evidence="8">1.8.1.16</ecNumber>
    </submittedName>
</protein>
<feature type="binding site" evidence="4">
    <location>
        <begin position="172"/>
        <end position="179"/>
    </location>
    <ligand>
        <name>NAD(+)</name>
        <dbReference type="ChEBI" id="CHEBI:57540"/>
    </ligand>
</feature>
<name>A0A1S6INI3_9LACT</name>
<keyword evidence="4" id="KW-0520">NAD</keyword>
<feature type="domain" description="Pyridine nucleotide-disulphide oxidoreductase dimerisation" evidence="6">
    <location>
        <begin position="336"/>
        <end position="439"/>
    </location>
</feature>
<organism evidence="8 9">
    <name type="scientific">Jeotgalibaca dankookensis</name>
    <dbReference type="NCBI Taxonomy" id="708126"/>
    <lineage>
        <taxon>Bacteria</taxon>
        <taxon>Bacillati</taxon>
        <taxon>Bacillota</taxon>
        <taxon>Bacilli</taxon>
        <taxon>Lactobacillales</taxon>
        <taxon>Carnobacteriaceae</taxon>
        <taxon>Jeotgalibaca</taxon>
    </lineage>
</organism>
<dbReference type="OrthoDB" id="9800167at2"/>
<evidence type="ECO:0000256" key="4">
    <source>
        <dbReference type="PIRSR" id="PIRSR000350-3"/>
    </source>
</evidence>
<evidence type="ECO:0000313" key="9">
    <source>
        <dbReference type="Proteomes" id="UP000188993"/>
    </source>
</evidence>
<sequence length="446" mass="48555">MKKKYDIIIVGGGVAGKSAASELAASGKKVAAVENDLWGGTCPNRGCDPKKVLVAAVEARSNANQLIGKGIESAPDVNWPDLMAFKKTFTDPVSEQTKKSLIEAGVDTYSATVEFINENSIRVNDDILEADQFIISTGAHPSILDIEGKEHFLTSDDFLSLPEMPETVTFIGGGYIAFEFAAIANAAGAKVHVIQHNKKPLKAYDQEFIKELMKQLEDKGVTFHLDINITNIQKSSNQFILTDEDNFNLTTDLVFGTTGRIPNIENLKLENAKIEYDKKGIKTNKFLQTSNSAVYAMGDVLSKSQPKLTPVASLEASYLVSLLRGKTEESLIYPEIPTIVFSSPKVAQVGVTPSQADKDKDKYDIATIDATDWFSYARLNEPVSLVKIITEKKSGNLVGATCMNNEADVLINLFSILINKKITANELSDIVFAYPTIASDLSSLLA</sequence>
<dbReference type="PRINTS" id="PR00411">
    <property type="entry name" value="PNDRDTASEI"/>
</dbReference>
<keyword evidence="2" id="KW-0285">Flavoprotein</keyword>
<reference evidence="8 9" key="1">
    <citation type="journal article" date="2014" name="Int. J. Syst. Evol. Microbiol.">
        <title>Jeotgalibaca dankookensis gen. nov., sp. nov., a member of the family Carnobacteriaceae, isolated from seujeot (Korean traditional food).</title>
        <authorList>
            <person name="Lee D.G."/>
            <person name="Trujillo M.E."/>
            <person name="Kang H."/>
            <person name="Ahn T.Y."/>
        </authorList>
    </citation>
    <scope>NUCLEOTIDE SEQUENCE [LARGE SCALE GENOMIC DNA]</scope>
    <source>
        <strain evidence="8 9">EX-07</strain>
    </source>
</reference>
<dbReference type="EMBL" id="CP019728">
    <property type="protein sequence ID" value="AQS53115.1"/>
    <property type="molecule type" value="Genomic_DNA"/>
</dbReference>
<feature type="binding site" evidence="4">
    <location>
        <position position="259"/>
    </location>
    <ligand>
        <name>NAD(+)</name>
        <dbReference type="ChEBI" id="CHEBI:57540"/>
    </ligand>
</feature>
<evidence type="ECO:0000256" key="2">
    <source>
        <dbReference type="ARBA" id="ARBA00022630"/>
    </source>
</evidence>
<dbReference type="GO" id="GO:0016491">
    <property type="term" value="F:oxidoreductase activity"/>
    <property type="evidence" value="ECO:0007669"/>
    <property type="project" value="UniProtKB-KW"/>
</dbReference>
<dbReference type="InterPro" id="IPR001100">
    <property type="entry name" value="Pyr_nuc-diS_OxRdtase"/>
</dbReference>
<accession>A0A1S6INI3</accession>
<evidence type="ECO:0000259" key="6">
    <source>
        <dbReference type="Pfam" id="PF02852"/>
    </source>
</evidence>
<dbReference type="InterPro" id="IPR016156">
    <property type="entry name" value="FAD/NAD-linked_Rdtase_dimer_sf"/>
</dbReference>
<evidence type="ECO:0000313" key="8">
    <source>
        <dbReference type="EMBL" id="AQS53115.1"/>
    </source>
</evidence>
<dbReference type="GO" id="GO:0000166">
    <property type="term" value="F:nucleotide binding"/>
    <property type="evidence" value="ECO:0007669"/>
    <property type="project" value="UniProtKB-KW"/>
</dbReference>
<keyword evidence="8" id="KW-0560">Oxidoreductase</keyword>
<keyword evidence="9" id="KW-1185">Reference proteome</keyword>
<feature type="domain" description="FAD/NAD(P)-binding" evidence="7">
    <location>
        <begin position="5"/>
        <end position="315"/>
    </location>
</feature>
<dbReference type="AlphaFoldDB" id="A0A1S6INI3"/>
<dbReference type="PANTHER" id="PTHR43014:SF5">
    <property type="entry name" value="GLUTATHIONE REDUCTASE (NADPH)"/>
    <property type="match status" value="1"/>
</dbReference>
<dbReference type="PRINTS" id="PR00368">
    <property type="entry name" value="FADPNR"/>
</dbReference>
<dbReference type="Pfam" id="PF02852">
    <property type="entry name" value="Pyr_redox_dim"/>
    <property type="match status" value="1"/>
</dbReference>
<dbReference type="STRING" id="708126.BW727_100722"/>
<dbReference type="Pfam" id="PF07992">
    <property type="entry name" value="Pyr_redox_2"/>
    <property type="match status" value="1"/>
</dbReference>
<keyword evidence="3 4" id="KW-0274">FAD</keyword>
<dbReference type="Proteomes" id="UP000188993">
    <property type="component" value="Chromosome"/>
</dbReference>
<gene>
    <name evidence="8" type="primary">garB</name>
    <name evidence="8" type="ORF">BW727_100722</name>
</gene>
<proteinExistence type="inferred from homology"/>